<keyword evidence="1" id="KW-0732">Signal</keyword>
<proteinExistence type="predicted"/>
<organism evidence="3 4">
    <name type="scientific">Thiohalomonas denitrificans</name>
    <dbReference type="NCBI Taxonomy" id="415747"/>
    <lineage>
        <taxon>Bacteria</taxon>
        <taxon>Pseudomonadati</taxon>
        <taxon>Pseudomonadota</taxon>
        <taxon>Gammaproteobacteria</taxon>
        <taxon>Thiohalomonadales</taxon>
        <taxon>Thiohalomonadaceae</taxon>
        <taxon>Thiohalomonas</taxon>
    </lineage>
</organism>
<accession>A0A1G5PR05</accession>
<evidence type="ECO:0000313" key="3">
    <source>
        <dbReference type="EMBL" id="SCZ52085.1"/>
    </source>
</evidence>
<keyword evidence="4" id="KW-1185">Reference proteome</keyword>
<dbReference type="InterPro" id="IPR021796">
    <property type="entry name" value="Tll0287-like_dom"/>
</dbReference>
<gene>
    <name evidence="3" type="ORF">SAMN03097708_00665</name>
</gene>
<dbReference type="OrthoDB" id="9797588at2"/>
<feature type="domain" description="Tll0287-like" evidence="2">
    <location>
        <begin position="33"/>
        <end position="187"/>
    </location>
</feature>
<dbReference type="EMBL" id="FMWD01000002">
    <property type="protein sequence ID" value="SCZ52085.1"/>
    <property type="molecule type" value="Genomic_DNA"/>
</dbReference>
<evidence type="ECO:0000259" key="2">
    <source>
        <dbReference type="Pfam" id="PF11845"/>
    </source>
</evidence>
<feature type="signal peptide" evidence="1">
    <location>
        <begin position="1"/>
        <end position="20"/>
    </location>
</feature>
<evidence type="ECO:0000313" key="4">
    <source>
        <dbReference type="Proteomes" id="UP000199648"/>
    </source>
</evidence>
<dbReference type="RefSeq" id="WP_092992602.1">
    <property type="nucleotide sequence ID" value="NZ_FMWD01000002.1"/>
</dbReference>
<dbReference type="STRING" id="415747.SAMN03097708_00665"/>
<dbReference type="Proteomes" id="UP000199648">
    <property type="component" value="Unassembled WGS sequence"/>
</dbReference>
<dbReference type="Pfam" id="PF11845">
    <property type="entry name" value="Tll0287-like"/>
    <property type="match status" value="1"/>
</dbReference>
<sequence>MKRAFGAALLCCLPFSTTIAEDHTGELAGESKVIIKQFMGDLKGELKSAMKAGGPVNAIGVCNRVAPAIAKKHTDDSGWSVARTSLKLRNPDNAPDAWEQGVLEKFEARKAAGEPVKPMAYHETVEEDGQKVFRFMKAIPTGEVCLKCHGAELSPAVADKLDELYPSDEARGFQAGDIRGAFTLKKPL</sequence>
<feature type="chain" id="PRO_5011505978" description="Tll0287-like domain-containing protein" evidence="1">
    <location>
        <begin position="21"/>
        <end position="188"/>
    </location>
</feature>
<name>A0A1G5PR05_9GAMM</name>
<reference evidence="3 4" key="1">
    <citation type="submission" date="2016-10" db="EMBL/GenBank/DDBJ databases">
        <authorList>
            <person name="de Groot N.N."/>
        </authorList>
    </citation>
    <scope>NUCLEOTIDE SEQUENCE [LARGE SCALE GENOMIC DNA]</scope>
    <source>
        <strain evidence="3 4">HLD2</strain>
    </source>
</reference>
<evidence type="ECO:0000256" key="1">
    <source>
        <dbReference type="SAM" id="SignalP"/>
    </source>
</evidence>
<dbReference type="AlphaFoldDB" id="A0A1G5PR05"/>
<protein>
    <recommendedName>
        <fullName evidence="2">Tll0287-like domain-containing protein</fullName>
    </recommendedName>
</protein>